<protein>
    <submittedName>
        <fullName evidence="2">Uncharacterized protein</fullName>
    </submittedName>
</protein>
<sequence length="169" mass="18294">MRARPPTYEAATAGAYSYMPRSACISYKTTVKNTAMSQATEHHYTQQRTNHSHCGIDQMASGGGKAKASSWAAAMGMGAGTVEAFKQRHAGLCRWNHHALPCVFQQHAGSAAAGNSKTMAAPAAGGTAASRRKARQEQEEELRTVMYLSNWGLGTQQLACRLLITYWLE</sequence>
<reference evidence="2" key="3">
    <citation type="submission" date="2022-01" db="UniProtKB">
        <authorList>
            <consortium name="EnsemblPlants"/>
        </authorList>
    </citation>
    <scope>IDENTIFICATION</scope>
    <source>
        <strain evidence="2">subsp. vulgare</strain>
    </source>
</reference>
<dbReference type="PANTHER" id="PTHR33090">
    <property type="entry name" value="DUF3774 DOMAIN PROTEIN-RELATED"/>
    <property type="match status" value="1"/>
</dbReference>
<evidence type="ECO:0000313" key="3">
    <source>
        <dbReference type="Proteomes" id="UP000011116"/>
    </source>
</evidence>
<dbReference type="Gramene" id="HORVU.MOREX.r3.2HG0207620.1">
    <property type="protein sequence ID" value="HORVU.MOREX.r3.2HG0207620.1.CDS1"/>
    <property type="gene ID" value="HORVU.MOREX.r3.2HG0207620"/>
</dbReference>
<feature type="compositionally biased region" description="Low complexity" evidence="1">
    <location>
        <begin position="120"/>
        <end position="129"/>
    </location>
</feature>
<dbReference type="Pfam" id="PF12609">
    <property type="entry name" value="DUF3774"/>
    <property type="match status" value="1"/>
</dbReference>
<organism evidence="2 3">
    <name type="scientific">Hordeum vulgare subsp. vulgare</name>
    <name type="common">Domesticated barley</name>
    <dbReference type="NCBI Taxonomy" id="112509"/>
    <lineage>
        <taxon>Eukaryota</taxon>
        <taxon>Viridiplantae</taxon>
        <taxon>Streptophyta</taxon>
        <taxon>Embryophyta</taxon>
        <taxon>Tracheophyta</taxon>
        <taxon>Spermatophyta</taxon>
        <taxon>Magnoliopsida</taxon>
        <taxon>Liliopsida</taxon>
        <taxon>Poales</taxon>
        <taxon>Poaceae</taxon>
        <taxon>BOP clade</taxon>
        <taxon>Pooideae</taxon>
        <taxon>Triticodae</taxon>
        <taxon>Triticeae</taxon>
        <taxon>Hordeinae</taxon>
        <taxon>Hordeum</taxon>
    </lineage>
</organism>
<feature type="region of interest" description="Disordered" evidence="1">
    <location>
        <begin position="117"/>
        <end position="136"/>
    </location>
</feature>
<reference evidence="2" key="2">
    <citation type="submission" date="2020-10" db="EMBL/GenBank/DDBJ databases">
        <authorList>
            <person name="Scholz U."/>
            <person name="Mascher M."/>
            <person name="Fiebig A."/>
        </authorList>
    </citation>
    <scope>NUCLEOTIDE SEQUENCE [LARGE SCALE GENOMIC DNA]</scope>
    <source>
        <strain evidence="2">cv. Morex</strain>
    </source>
</reference>
<proteinExistence type="predicted"/>
<dbReference type="AlphaFoldDB" id="A0A8I6XRF9"/>
<keyword evidence="3" id="KW-1185">Reference proteome</keyword>
<dbReference type="InterPro" id="IPR022251">
    <property type="entry name" value="DUF3774_wound-induced"/>
</dbReference>
<dbReference type="EnsemblPlants" id="HORVU.MOREX.r3.2HG0207620.1">
    <property type="protein sequence ID" value="HORVU.MOREX.r3.2HG0207620.1.CDS1"/>
    <property type="gene ID" value="HORVU.MOREX.r3.2HG0207620"/>
</dbReference>
<evidence type="ECO:0000313" key="2">
    <source>
        <dbReference type="EnsemblPlants" id="HORVU.MOREX.r3.2HG0207620.1.CDS1"/>
    </source>
</evidence>
<accession>A0A8I6XRF9</accession>
<dbReference type="Proteomes" id="UP000011116">
    <property type="component" value="Chromosome 2H"/>
</dbReference>
<name>A0A8I6XRF9_HORVV</name>
<reference evidence="3" key="1">
    <citation type="journal article" date="2012" name="Nature">
        <title>A physical, genetic and functional sequence assembly of the barley genome.</title>
        <authorList>
            <consortium name="The International Barley Genome Sequencing Consortium"/>
            <person name="Mayer K.F."/>
            <person name="Waugh R."/>
            <person name="Brown J.W."/>
            <person name="Schulman A."/>
            <person name="Langridge P."/>
            <person name="Platzer M."/>
            <person name="Fincher G.B."/>
            <person name="Muehlbauer G.J."/>
            <person name="Sato K."/>
            <person name="Close T.J."/>
            <person name="Wise R.P."/>
            <person name="Stein N."/>
        </authorList>
    </citation>
    <scope>NUCLEOTIDE SEQUENCE [LARGE SCALE GENOMIC DNA]</scope>
    <source>
        <strain evidence="3">cv. Morex</strain>
    </source>
</reference>
<evidence type="ECO:0000256" key="1">
    <source>
        <dbReference type="SAM" id="MobiDB-lite"/>
    </source>
</evidence>